<evidence type="ECO:0000256" key="1">
    <source>
        <dbReference type="ARBA" id="ARBA00022801"/>
    </source>
</evidence>
<accession>A0A1I5ICV7</accession>
<feature type="region of interest" description="Disordered" evidence="2">
    <location>
        <begin position="217"/>
        <end position="236"/>
    </location>
</feature>
<evidence type="ECO:0000256" key="2">
    <source>
        <dbReference type="SAM" id="MobiDB-lite"/>
    </source>
</evidence>
<dbReference type="InterPro" id="IPR036380">
    <property type="entry name" value="Isochorismatase-like_sf"/>
</dbReference>
<keyword evidence="1" id="KW-0378">Hydrolase</keyword>
<dbReference type="Proteomes" id="UP000199614">
    <property type="component" value="Unassembled WGS sequence"/>
</dbReference>
<evidence type="ECO:0000313" key="4">
    <source>
        <dbReference type="EMBL" id="SFO58343.1"/>
    </source>
</evidence>
<name>A0A1I5ICV7_PSUAM</name>
<dbReference type="RefSeq" id="WP_245773983.1">
    <property type="nucleotide sequence ID" value="NZ_FOUY01000096.1"/>
</dbReference>
<gene>
    <name evidence="4" type="ORF">SAMN05216207_10968</name>
</gene>
<dbReference type="InterPro" id="IPR000868">
    <property type="entry name" value="Isochorismatase-like_dom"/>
</dbReference>
<dbReference type="PANTHER" id="PTHR43540">
    <property type="entry name" value="PEROXYUREIDOACRYLATE/UREIDOACRYLATE AMIDOHYDROLASE-RELATED"/>
    <property type="match status" value="1"/>
</dbReference>
<dbReference type="EMBL" id="FOUY01000096">
    <property type="protein sequence ID" value="SFO58343.1"/>
    <property type="molecule type" value="Genomic_DNA"/>
</dbReference>
<dbReference type="STRING" id="260086.SAMN05216207_10968"/>
<dbReference type="AlphaFoldDB" id="A0A1I5ICV7"/>
<feature type="domain" description="Isochorismatase-like" evidence="3">
    <location>
        <begin position="27"/>
        <end position="202"/>
    </location>
</feature>
<organism evidence="4 5">
    <name type="scientific">Pseudonocardia ammonioxydans</name>
    <dbReference type="NCBI Taxonomy" id="260086"/>
    <lineage>
        <taxon>Bacteria</taxon>
        <taxon>Bacillati</taxon>
        <taxon>Actinomycetota</taxon>
        <taxon>Actinomycetes</taxon>
        <taxon>Pseudonocardiales</taxon>
        <taxon>Pseudonocardiaceae</taxon>
        <taxon>Pseudonocardia</taxon>
    </lineage>
</organism>
<sequence>MDDEPDTVDVYDRAGFGHPLARGARPAVVVVDFSYGFTDPAYPTGADMTGPVLATGRLLAAARSADVPVVFTTIAYDPGQVGGLTWLRKAKGMAALTAGSRLVEIDDRLDGRPDEHIIVKTGASAFFGTGLATYLVSKGVDTVVVAGATTSGCVRATVVDAVQYGFPSLVPQECVADRAPGPHAASLFDIDEKYGDVVDLEEVIDYLTRPVGAAKTLLGPETTRPPATEPKSEVPA</sequence>
<protein>
    <submittedName>
        <fullName evidence="4">Nicotinamidase-related amidase</fullName>
    </submittedName>
</protein>
<dbReference type="Gene3D" id="3.40.50.850">
    <property type="entry name" value="Isochorismatase-like"/>
    <property type="match status" value="1"/>
</dbReference>
<reference evidence="4 5" key="1">
    <citation type="submission" date="2016-10" db="EMBL/GenBank/DDBJ databases">
        <authorList>
            <person name="de Groot N.N."/>
        </authorList>
    </citation>
    <scope>NUCLEOTIDE SEQUENCE [LARGE SCALE GENOMIC DNA]</scope>
    <source>
        <strain evidence="4 5">CGMCC 4.1877</strain>
    </source>
</reference>
<dbReference type="InterPro" id="IPR050272">
    <property type="entry name" value="Isochorismatase-like_hydrls"/>
</dbReference>
<evidence type="ECO:0000313" key="5">
    <source>
        <dbReference type="Proteomes" id="UP000199614"/>
    </source>
</evidence>
<keyword evidence="5" id="KW-1185">Reference proteome</keyword>
<dbReference type="GO" id="GO:0016787">
    <property type="term" value="F:hydrolase activity"/>
    <property type="evidence" value="ECO:0007669"/>
    <property type="project" value="UniProtKB-KW"/>
</dbReference>
<proteinExistence type="predicted"/>
<evidence type="ECO:0000259" key="3">
    <source>
        <dbReference type="Pfam" id="PF00857"/>
    </source>
</evidence>
<dbReference type="Pfam" id="PF00857">
    <property type="entry name" value="Isochorismatase"/>
    <property type="match status" value="1"/>
</dbReference>
<dbReference type="SUPFAM" id="SSF52499">
    <property type="entry name" value="Isochorismatase-like hydrolases"/>
    <property type="match status" value="1"/>
</dbReference>
<dbReference type="PANTHER" id="PTHR43540:SF1">
    <property type="entry name" value="ISOCHORISMATASE HYDROLASE"/>
    <property type="match status" value="1"/>
</dbReference>